<feature type="region of interest" description="Disordered" evidence="1">
    <location>
        <begin position="47"/>
        <end position="78"/>
    </location>
</feature>
<name>A0A9N9NA33_FUNMO</name>
<evidence type="ECO:0000313" key="3">
    <source>
        <dbReference type="Proteomes" id="UP000789375"/>
    </source>
</evidence>
<sequence>MELQIDNHSRVERSSPINLFTVENMFNSQRNNINGQYFSHSTELINHPNHRTTINNTESTPSTRQNSTSTNQIARLVR</sequence>
<evidence type="ECO:0000256" key="1">
    <source>
        <dbReference type="SAM" id="MobiDB-lite"/>
    </source>
</evidence>
<accession>A0A9N9NA33</accession>
<reference evidence="2" key="1">
    <citation type="submission" date="2021-06" db="EMBL/GenBank/DDBJ databases">
        <authorList>
            <person name="Kallberg Y."/>
            <person name="Tangrot J."/>
            <person name="Rosling A."/>
        </authorList>
    </citation>
    <scope>NUCLEOTIDE SEQUENCE</scope>
    <source>
        <strain evidence="2">87-6 pot B 2015</strain>
    </source>
</reference>
<protein>
    <submittedName>
        <fullName evidence="2">1486_t:CDS:1</fullName>
    </submittedName>
</protein>
<comment type="caution">
    <text evidence="2">The sequence shown here is derived from an EMBL/GenBank/DDBJ whole genome shotgun (WGS) entry which is preliminary data.</text>
</comment>
<dbReference type="AlphaFoldDB" id="A0A9N9NA33"/>
<gene>
    <name evidence="2" type="ORF">FMOSSE_LOCUS14653</name>
</gene>
<dbReference type="Proteomes" id="UP000789375">
    <property type="component" value="Unassembled WGS sequence"/>
</dbReference>
<organism evidence="2 3">
    <name type="scientific">Funneliformis mosseae</name>
    <name type="common">Endomycorrhizal fungus</name>
    <name type="synonym">Glomus mosseae</name>
    <dbReference type="NCBI Taxonomy" id="27381"/>
    <lineage>
        <taxon>Eukaryota</taxon>
        <taxon>Fungi</taxon>
        <taxon>Fungi incertae sedis</taxon>
        <taxon>Mucoromycota</taxon>
        <taxon>Glomeromycotina</taxon>
        <taxon>Glomeromycetes</taxon>
        <taxon>Glomerales</taxon>
        <taxon>Glomeraceae</taxon>
        <taxon>Funneliformis</taxon>
    </lineage>
</organism>
<proteinExistence type="predicted"/>
<keyword evidence="3" id="KW-1185">Reference proteome</keyword>
<feature type="compositionally biased region" description="Polar residues" evidence="1">
    <location>
        <begin position="51"/>
        <end position="78"/>
    </location>
</feature>
<feature type="non-terminal residue" evidence="2">
    <location>
        <position position="78"/>
    </location>
</feature>
<dbReference type="EMBL" id="CAJVPP010011961">
    <property type="protein sequence ID" value="CAG8716155.1"/>
    <property type="molecule type" value="Genomic_DNA"/>
</dbReference>
<evidence type="ECO:0000313" key="2">
    <source>
        <dbReference type="EMBL" id="CAG8716155.1"/>
    </source>
</evidence>